<accession>A0A6T8GGP2</accession>
<evidence type="ECO:0000313" key="2">
    <source>
        <dbReference type="EMBL" id="CAD8733985.1"/>
    </source>
</evidence>
<feature type="domain" description="PDZ" evidence="1">
    <location>
        <begin position="37"/>
        <end position="104"/>
    </location>
</feature>
<dbReference type="PANTHER" id="PTHR32060:SF22">
    <property type="entry name" value="CARBOXYL-TERMINAL-PROCESSING PEPTIDASE 3, CHLOROPLASTIC"/>
    <property type="match status" value="1"/>
</dbReference>
<name>A0A6T8GGP2_HEMAN</name>
<sequence length="187" mass="19655">MGILDVFIDFPKNIQNVVCCSARSTDQKLGDSKKSNVLGPRRSSIGGDKELCGVGIVFQDQHKDGLYVSSLLKGGPAFLCHQIHAGDILVDIDGFDVSNLSLAELGPHILGKPGSQVKLTFKGQGGGVHSVELTRAVILSKVIDRDLTEQVNGKVVCGVKKVKRGAKLCGSVAGTDVSDVVSVTSID</sequence>
<dbReference type="SUPFAM" id="SSF50156">
    <property type="entry name" value="PDZ domain-like"/>
    <property type="match status" value="1"/>
</dbReference>
<dbReference type="EMBL" id="HBFX01014744">
    <property type="protein sequence ID" value="CAD8954301.1"/>
    <property type="molecule type" value="Transcribed_RNA"/>
</dbReference>
<evidence type="ECO:0000313" key="3">
    <source>
        <dbReference type="EMBL" id="CAD8954301.1"/>
    </source>
</evidence>
<dbReference type="EMBL" id="HBFK01000794">
    <property type="protein sequence ID" value="CAD8733985.1"/>
    <property type="molecule type" value="Transcribed_RNA"/>
</dbReference>
<protein>
    <recommendedName>
        <fullName evidence="1">PDZ domain-containing protein</fullName>
    </recommendedName>
</protein>
<proteinExistence type="predicted"/>
<dbReference type="AlphaFoldDB" id="A0A6T8GGP2"/>
<dbReference type="Gene3D" id="2.30.42.10">
    <property type="match status" value="1"/>
</dbReference>
<organism evidence="3">
    <name type="scientific">Hemiselmis andersenii</name>
    <name type="common">Cryptophyte alga</name>
    <dbReference type="NCBI Taxonomy" id="464988"/>
    <lineage>
        <taxon>Eukaryota</taxon>
        <taxon>Cryptophyceae</taxon>
        <taxon>Cryptomonadales</taxon>
        <taxon>Hemiselmidaceae</taxon>
        <taxon>Hemiselmis</taxon>
    </lineage>
</organism>
<dbReference type="SMART" id="SM00228">
    <property type="entry name" value="PDZ"/>
    <property type="match status" value="1"/>
</dbReference>
<dbReference type="Pfam" id="PF00595">
    <property type="entry name" value="PDZ"/>
    <property type="match status" value="1"/>
</dbReference>
<dbReference type="InterPro" id="IPR001478">
    <property type="entry name" value="PDZ"/>
</dbReference>
<dbReference type="PROSITE" id="PS50106">
    <property type="entry name" value="PDZ"/>
    <property type="match status" value="1"/>
</dbReference>
<evidence type="ECO:0000259" key="1">
    <source>
        <dbReference type="PROSITE" id="PS50106"/>
    </source>
</evidence>
<dbReference type="InterPro" id="IPR036034">
    <property type="entry name" value="PDZ_sf"/>
</dbReference>
<dbReference type="GO" id="GO:0004175">
    <property type="term" value="F:endopeptidase activity"/>
    <property type="evidence" value="ECO:0007669"/>
    <property type="project" value="TreeGrafter"/>
</dbReference>
<reference evidence="3" key="1">
    <citation type="submission" date="2021-01" db="EMBL/GenBank/DDBJ databases">
        <authorList>
            <person name="Corre E."/>
            <person name="Pelletier E."/>
            <person name="Niang G."/>
            <person name="Scheremetjew M."/>
            <person name="Finn R."/>
            <person name="Kale V."/>
            <person name="Holt S."/>
            <person name="Cochrane G."/>
            <person name="Meng A."/>
            <person name="Brown T."/>
            <person name="Cohen L."/>
        </authorList>
    </citation>
    <scope>NUCLEOTIDE SEQUENCE</scope>
    <source>
        <strain evidence="2">CCMP441</strain>
        <strain evidence="3">CCMP644</strain>
    </source>
</reference>
<gene>
    <name evidence="3" type="ORF">HAND00432_LOCUS8838</name>
    <name evidence="2" type="ORF">HAND1043_LOCUS476</name>
</gene>
<dbReference type="PANTHER" id="PTHR32060">
    <property type="entry name" value="TAIL-SPECIFIC PROTEASE"/>
    <property type="match status" value="1"/>
</dbReference>